<protein>
    <submittedName>
        <fullName evidence="2">Uncharacterized protein</fullName>
    </submittedName>
</protein>
<dbReference type="EMBL" id="FJOG01000011">
    <property type="protein sequence ID" value="CZR58300.1"/>
    <property type="molecule type" value="Genomic_DNA"/>
</dbReference>
<evidence type="ECO:0000313" key="2">
    <source>
        <dbReference type="EMBL" id="CZR58300.1"/>
    </source>
</evidence>
<evidence type="ECO:0000313" key="3">
    <source>
        <dbReference type="Proteomes" id="UP000184330"/>
    </source>
</evidence>
<reference evidence="2 3" key="1">
    <citation type="submission" date="2016-03" db="EMBL/GenBank/DDBJ databases">
        <authorList>
            <person name="Ploux O."/>
        </authorList>
    </citation>
    <scope>NUCLEOTIDE SEQUENCE [LARGE SCALE GENOMIC DNA]</scope>
    <source>
        <strain evidence="2 3">UAMH 11012</strain>
    </source>
</reference>
<dbReference type="Proteomes" id="UP000184330">
    <property type="component" value="Unassembled WGS sequence"/>
</dbReference>
<evidence type="ECO:0000256" key="1">
    <source>
        <dbReference type="SAM" id="SignalP"/>
    </source>
</evidence>
<proteinExistence type="predicted"/>
<feature type="chain" id="PRO_5012205514" evidence="1">
    <location>
        <begin position="19"/>
        <end position="214"/>
    </location>
</feature>
<keyword evidence="3" id="KW-1185">Reference proteome</keyword>
<sequence length="214" mass="23419">MYIANLLIFCFLTRLTSAICPGANFGFFNLNYWADNNPHNAPEYQWRWAVADAGCNVKLLCTYDSPCHCDINSGYSIGCSPAPVHVDKVQVGGLWYNCRGGYSDAGNCSKLLGTGGHSTGGSSPADANYGNPGAPIESCCRNDGKRNLDLNLISEREYLEIEATNAMLDIHIRDYEEALASGKNVTALREVQRRELKEAGGRQLAARWLDISSE</sequence>
<organism evidence="2 3">
    <name type="scientific">Phialocephala subalpina</name>
    <dbReference type="NCBI Taxonomy" id="576137"/>
    <lineage>
        <taxon>Eukaryota</taxon>
        <taxon>Fungi</taxon>
        <taxon>Dikarya</taxon>
        <taxon>Ascomycota</taxon>
        <taxon>Pezizomycotina</taxon>
        <taxon>Leotiomycetes</taxon>
        <taxon>Helotiales</taxon>
        <taxon>Mollisiaceae</taxon>
        <taxon>Phialocephala</taxon>
        <taxon>Phialocephala fortinii species complex</taxon>
    </lineage>
</organism>
<dbReference type="AlphaFoldDB" id="A0A1L7WZV1"/>
<name>A0A1L7WZV1_9HELO</name>
<accession>A0A1L7WZV1</accession>
<keyword evidence="1" id="KW-0732">Signal</keyword>
<dbReference type="OrthoDB" id="5348716at2759"/>
<gene>
    <name evidence="2" type="ORF">PAC_08192</name>
</gene>
<feature type="signal peptide" evidence="1">
    <location>
        <begin position="1"/>
        <end position="18"/>
    </location>
</feature>